<feature type="region of interest" description="Disordered" evidence="1">
    <location>
        <begin position="112"/>
        <end position="131"/>
    </location>
</feature>
<evidence type="ECO:0000313" key="2">
    <source>
        <dbReference type="EMBL" id="MDO7849206.1"/>
    </source>
</evidence>
<sequence>MNISIEKAKSIREELGATHLIILAADSAGDCVATHGSTERHSLAAANTGNELKKLLGFPENMTNSQPALYLNKFIYSAEYTAFRQYLDRYDDHLKSMFDEGEDEHYQKWLDTREPGTQYPGRSENDQAEEFSPRVWEKNERAAQGGSDFTLGFSGSEQVFAFALGWGKRLAELEQEKRGGEGLDLSILYELEQLCAGWRERSERAFNEDFSESSETYDACANGLRRWLFKAEPMVRAALASALTPRELEAIERIEAILNNDHNPDAAHDWADCGEVDVPIVLDAVKRLNKLAVEYVAPVVEQGEAE</sequence>
<dbReference type="EMBL" id="JAUQSX010000015">
    <property type="protein sequence ID" value="MDO7849206.1"/>
    <property type="molecule type" value="Genomic_DNA"/>
</dbReference>
<dbReference type="Proteomes" id="UP001167796">
    <property type="component" value="Unassembled WGS sequence"/>
</dbReference>
<keyword evidence="3" id="KW-1185">Reference proteome</keyword>
<accession>A0ABT9AH52</accession>
<dbReference type="RefSeq" id="WP_305013874.1">
    <property type="nucleotide sequence ID" value="NZ_JAUQSX010000015.1"/>
</dbReference>
<protein>
    <submittedName>
        <fullName evidence="2">Uncharacterized protein</fullName>
    </submittedName>
</protein>
<reference evidence="2" key="1">
    <citation type="submission" date="2023-07" db="EMBL/GenBank/DDBJ databases">
        <authorList>
            <person name="Kim M.K."/>
        </authorList>
    </citation>
    <scope>NUCLEOTIDE SEQUENCE</scope>
    <source>
        <strain evidence="2">M29</strain>
    </source>
</reference>
<proteinExistence type="predicted"/>
<comment type="caution">
    <text evidence="2">The sequence shown here is derived from an EMBL/GenBank/DDBJ whole genome shotgun (WGS) entry which is preliminary data.</text>
</comment>
<gene>
    <name evidence="2" type="ORF">Q5H92_22775</name>
</gene>
<evidence type="ECO:0000313" key="3">
    <source>
        <dbReference type="Proteomes" id="UP001167796"/>
    </source>
</evidence>
<evidence type="ECO:0000256" key="1">
    <source>
        <dbReference type="SAM" id="MobiDB-lite"/>
    </source>
</evidence>
<name>A0ABT9AH52_9BACT</name>
<organism evidence="2 3">
    <name type="scientific">Hymenobacter mellowenesis</name>
    <dbReference type="NCBI Taxonomy" id="3063995"/>
    <lineage>
        <taxon>Bacteria</taxon>
        <taxon>Pseudomonadati</taxon>
        <taxon>Bacteroidota</taxon>
        <taxon>Cytophagia</taxon>
        <taxon>Cytophagales</taxon>
        <taxon>Hymenobacteraceae</taxon>
        <taxon>Hymenobacter</taxon>
    </lineage>
</organism>